<proteinExistence type="predicted"/>
<dbReference type="AlphaFoldDB" id="A0A426RZ03"/>
<dbReference type="InterPro" id="IPR038735">
    <property type="entry name" value="MSMEG_1276-like_NTP-PPase_dom"/>
</dbReference>
<protein>
    <submittedName>
        <fullName evidence="2">Uncharacterized protein</fullName>
    </submittedName>
</protein>
<keyword evidence="3" id="KW-1185">Reference proteome</keyword>
<reference evidence="2 3" key="1">
    <citation type="submission" date="2017-10" db="EMBL/GenBank/DDBJ databases">
        <title>Draft genome of actinobacteria isolated from guarana (Paullinia cupana (Mart.) Ducke.</title>
        <authorList>
            <person name="Siqueira K.A."/>
            <person name="Liotti R.G."/>
            <person name="Mendes T.A."/>
            <person name="Soares M.A."/>
        </authorList>
    </citation>
    <scope>NUCLEOTIDE SEQUENCE [LARGE SCALE GENOMIC DNA]</scope>
    <source>
        <strain evidence="2 3">199</strain>
    </source>
</reference>
<dbReference type="RefSeq" id="WP_125214686.1">
    <property type="nucleotide sequence ID" value="NZ_PDES01000015.1"/>
</dbReference>
<evidence type="ECO:0000313" key="3">
    <source>
        <dbReference type="Proteomes" id="UP000276379"/>
    </source>
</evidence>
<sequence length="377" mass="40477">MTQNDPDLRDRIAEPAPTDWIDGHPQLEAMARAVYEQCETGDTGIVHDDPRNIAVAALAAVLPAPDQRAAVLLWAADQIDAETRQLKADGVLEPDKYRPCRDAADQLRRLAGKAQQDEATPQWVCKCPAGLCGCGHHSEAQQDPAPGGEFVPPVALGLPAGTLEAAEIGANQLDAWARTPNGRNFLAHALVQLARTGWLRTEPGESFEPVRNSGDIPEPLDPTAPARSGQPERDGAARTVKLVRDRIPMIAAGHGQRLNTRTAEPGELPALLRAKVMEEEHEVDAASPKELLGELADLLEAIQALTLAAGHTLDDLEEARALKAMVRGGFTLGFVLETDGEARPKQVRGPRCVCGGRFPISHLHADEHRSVAESPST</sequence>
<feature type="region of interest" description="Disordered" evidence="1">
    <location>
        <begin position="204"/>
        <end position="236"/>
    </location>
</feature>
<organism evidence="2 3">
    <name type="scientific">Streptomyces griseofuscus</name>
    <dbReference type="NCBI Taxonomy" id="146922"/>
    <lineage>
        <taxon>Bacteria</taxon>
        <taxon>Bacillati</taxon>
        <taxon>Actinomycetota</taxon>
        <taxon>Actinomycetes</taxon>
        <taxon>Kitasatosporales</taxon>
        <taxon>Streptomycetaceae</taxon>
        <taxon>Streptomyces</taxon>
    </lineage>
</organism>
<dbReference type="Proteomes" id="UP000276379">
    <property type="component" value="Unassembled WGS sequence"/>
</dbReference>
<dbReference type="CDD" id="cd11532">
    <property type="entry name" value="NTP-PPase_COG4997"/>
    <property type="match status" value="1"/>
</dbReference>
<gene>
    <name evidence="2" type="ORF">CQW44_30435</name>
</gene>
<evidence type="ECO:0000256" key="1">
    <source>
        <dbReference type="SAM" id="MobiDB-lite"/>
    </source>
</evidence>
<dbReference type="EMBL" id="PDES01000015">
    <property type="protein sequence ID" value="RRQ81521.1"/>
    <property type="molecule type" value="Genomic_DNA"/>
</dbReference>
<accession>A0A426RZ03</accession>
<comment type="caution">
    <text evidence="2">The sequence shown here is derived from an EMBL/GenBank/DDBJ whole genome shotgun (WGS) entry which is preliminary data.</text>
</comment>
<evidence type="ECO:0000313" key="2">
    <source>
        <dbReference type="EMBL" id="RRQ81521.1"/>
    </source>
</evidence>
<name>A0A426RZ03_9ACTN</name>